<dbReference type="Gene3D" id="1.10.1040.10">
    <property type="entry name" value="N-(1-d-carboxylethyl)-l-norvaline Dehydrogenase, domain 2"/>
    <property type="match status" value="1"/>
</dbReference>
<dbReference type="InterPro" id="IPR015815">
    <property type="entry name" value="HIBADH-related"/>
</dbReference>
<evidence type="ECO:0000256" key="3">
    <source>
        <dbReference type="PIRSR" id="PIRSR000103-1"/>
    </source>
</evidence>
<evidence type="ECO:0000259" key="5">
    <source>
        <dbReference type="Pfam" id="PF14833"/>
    </source>
</evidence>
<evidence type="ECO:0000256" key="2">
    <source>
        <dbReference type="ARBA" id="ARBA00023027"/>
    </source>
</evidence>
<feature type="domain" description="6-phosphogluconate dehydrogenase NADP-binding" evidence="4">
    <location>
        <begin position="7"/>
        <end position="139"/>
    </location>
</feature>
<dbReference type="PIRSF" id="PIRSF000103">
    <property type="entry name" value="HIBADH"/>
    <property type="match status" value="1"/>
</dbReference>
<reference evidence="6 7" key="1">
    <citation type="submission" date="2019-04" db="EMBL/GenBank/DDBJ databases">
        <title>Aspergillus burnettii sp. nov., novel species from soil in southeast Queensland.</title>
        <authorList>
            <person name="Gilchrist C.L.M."/>
            <person name="Pitt J.I."/>
            <person name="Lange L."/>
            <person name="Lacey H.J."/>
            <person name="Vuong D."/>
            <person name="Midgley D.J."/>
            <person name="Greenfield P."/>
            <person name="Bradbury M."/>
            <person name="Lacey E."/>
            <person name="Busk P.K."/>
            <person name="Pilgaard B."/>
            <person name="Chooi Y.H."/>
            <person name="Piggott A.M."/>
        </authorList>
    </citation>
    <scope>NUCLEOTIDE SEQUENCE [LARGE SCALE GENOMIC DNA]</scope>
    <source>
        <strain evidence="6 7">FRR 5400</strain>
    </source>
</reference>
<dbReference type="Proteomes" id="UP000541154">
    <property type="component" value="Unassembled WGS sequence"/>
</dbReference>
<dbReference type="PANTHER" id="PTHR22981">
    <property type="entry name" value="3-HYDROXYISOBUTYRATE DEHYDROGENASE-RELATED"/>
    <property type="match status" value="1"/>
</dbReference>
<dbReference type="GO" id="GO:0006574">
    <property type="term" value="P:L-valine catabolic process"/>
    <property type="evidence" value="ECO:0007669"/>
    <property type="project" value="TreeGrafter"/>
</dbReference>
<dbReference type="EMBL" id="SPNV01000241">
    <property type="protein sequence ID" value="KAF5857727.1"/>
    <property type="molecule type" value="Genomic_DNA"/>
</dbReference>
<protein>
    <submittedName>
        <fullName evidence="6">Uncharacterized protein</fullName>
    </submittedName>
</protein>
<keyword evidence="2" id="KW-0520">NAD</keyword>
<dbReference type="GO" id="GO:0051287">
    <property type="term" value="F:NAD binding"/>
    <property type="evidence" value="ECO:0007669"/>
    <property type="project" value="InterPro"/>
</dbReference>
<proteinExistence type="predicted"/>
<dbReference type="InterPro" id="IPR036291">
    <property type="entry name" value="NAD(P)-bd_dom_sf"/>
</dbReference>
<accession>A0A8H5ZYU2</accession>
<evidence type="ECO:0000259" key="4">
    <source>
        <dbReference type="Pfam" id="PF03446"/>
    </source>
</evidence>
<dbReference type="Pfam" id="PF03446">
    <property type="entry name" value="NAD_binding_2"/>
    <property type="match status" value="1"/>
</dbReference>
<keyword evidence="1" id="KW-0560">Oxidoreductase</keyword>
<dbReference type="SUPFAM" id="SSF51735">
    <property type="entry name" value="NAD(P)-binding Rossmann-fold domains"/>
    <property type="match status" value="1"/>
</dbReference>
<evidence type="ECO:0000313" key="6">
    <source>
        <dbReference type="EMBL" id="KAF5857727.1"/>
    </source>
</evidence>
<dbReference type="GO" id="GO:0050661">
    <property type="term" value="F:NADP binding"/>
    <property type="evidence" value="ECO:0007669"/>
    <property type="project" value="InterPro"/>
</dbReference>
<feature type="active site" evidence="3">
    <location>
        <position position="169"/>
    </location>
</feature>
<dbReference type="PANTHER" id="PTHR22981:SF81">
    <property type="entry name" value="DEHYDROGENASE, PUTATIVE-RELATED"/>
    <property type="match status" value="1"/>
</dbReference>
<dbReference type="InterPro" id="IPR029154">
    <property type="entry name" value="HIBADH-like_NADP-bd"/>
</dbReference>
<comment type="caution">
    <text evidence="6">The sequence shown here is derived from an EMBL/GenBank/DDBJ whole genome shotgun (WGS) entry which is preliminary data.</text>
</comment>
<feature type="domain" description="3-hydroxyisobutyrate dehydrogenase-like NAD-binding" evidence="5">
    <location>
        <begin position="169"/>
        <end position="275"/>
    </location>
</feature>
<dbReference type="SUPFAM" id="SSF48179">
    <property type="entry name" value="6-phosphogluconate dehydrogenase C-terminal domain-like"/>
    <property type="match status" value="1"/>
</dbReference>
<evidence type="ECO:0000256" key="1">
    <source>
        <dbReference type="ARBA" id="ARBA00023002"/>
    </source>
</evidence>
<dbReference type="GO" id="GO:0008442">
    <property type="term" value="F:3-hydroxyisobutyrate dehydrogenase activity"/>
    <property type="evidence" value="ECO:0007669"/>
    <property type="project" value="TreeGrafter"/>
</dbReference>
<gene>
    <name evidence="6" type="ORF">ETB97_005399</name>
</gene>
<name>A0A8H5ZYU2_PETAA</name>
<dbReference type="Pfam" id="PF14833">
    <property type="entry name" value="NAD_binding_11"/>
    <property type="match status" value="1"/>
</dbReference>
<dbReference type="AlphaFoldDB" id="A0A8H5ZYU2"/>
<organism evidence="6 7">
    <name type="scientific">Petromyces alliaceus</name>
    <name type="common">Aspergillus alliaceus</name>
    <dbReference type="NCBI Taxonomy" id="209559"/>
    <lineage>
        <taxon>Eukaryota</taxon>
        <taxon>Fungi</taxon>
        <taxon>Dikarya</taxon>
        <taxon>Ascomycota</taxon>
        <taxon>Pezizomycotina</taxon>
        <taxon>Eurotiomycetes</taxon>
        <taxon>Eurotiomycetidae</taxon>
        <taxon>Eurotiales</taxon>
        <taxon>Aspergillaceae</taxon>
        <taxon>Aspergillus</taxon>
        <taxon>Aspergillus subgen. Circumdati</taxon>
    </lineage>
</organism>
<dbReference type="GO" id="GO:0005739">
    <property type="term" value="C:mitochondrion"/>
    <property type="evidence" value="ECO:0007669"/>
    <property type="project" value="TreeGrafter"/>
</dbReference>
<evidence type="ECO:0000313" key="7">
    <source>
        <dbReference type="Proteomes" id="UP000541154"/>
    </source>
</evidence>
<dbReference type="InterPro" id="IPR006115">
    <property type="entry name" value="6PGDH_NADP-bd"/>
</dbReference>
<keyword evidence="7" id="KW-1185">Reference proteome</keyword>
<dbReference type="Gene3D" id="3.40.50.720">
    <property type="entry name" value="NAD(P)-binding Rossmann-like Domain"/>
    <property type="match status" value="1"/>
</dbReference>
<dbReference type="InterPro" id="IPR008927">
    <property type="entry name" value="6-PGluconate_DH-like_C_sf"/>
</dbReference>
<sequence>MNVGTGNIGFIGLGAMGKPMAEQLAFKLPKSTRPYVYDVVEEAMNDIVSKYTGKVVAGSSPMDVAEHPVSRFEIYYDTNIKLLTHHQTCFQWYLRAHTRSVYLDEERGVCSAGSLEDRLMVDCSTIDTATSLAVKEYIAMHHPSTSSYDAHFCLPLLHLMGKQVIACGKLCNNYLSGLIAIASSEALSIGIQAFLDPRVLSTVFAASTAQNPICDGFNPCPGVVPNAPSSHSYRSGFKVQLMKDFTLVVSTAQQVGARLTLGEAGLRTYEAASEDPNCTDLDSRLVFCFLGGDKI</sequence>
<dbReference type="InterPro" id="IPR013328">
    <property type="entry name" value="6PGD_dom2"/>
</dbReference>